<dbReference type="RefSeq" id="WP_284314066.1">
    <property type="nucleotide sequence ID" value="NZ_BSPC01000038.1"/>
</dbReference>
<accession>A0ABQ6CQ11</accession>
<comment type="caution">
    <text evidence="2">The sequence shown here is derived from an EMBL/GenBank/DDBJ whole genome shotgun (WGS) entry which is preliminary data.</text>
</comment>
<gene>
    <name evidence="2" type="ORF">GCM10007874_40120</name>
</gene>
<name>A0ABQ6CQ11_9HYPH</name>
<keyword evidence="1" id="KW-0732">Signal</keyword>
<proteinExistence type="predicted"/>
<reference evidence="3" key="1">
    <citation type="journal article" date="2019" name="Int. J. Syst. Evol. Microbiol.">
        <title>The Global Catalogue of Microorganisms (GCM) 10K type strain sequencing project: providing services to taxonomists for standard genome sequencing and annotation.</title>
        <authorList>
            <consortium name="The Broad Institute Genomics Platform"/>
            <consortium name="The Broad Institute Genome Sequencing Center for Infectious Disease"/>
            <person name="Wu L."/>
            <person name="Ma J."/>
        </authorList>
    </citation>
    <scope>NUCLEOTIDE SEQUENCE [LARGE SCALE GENOMIC DNA]</scope>
    <source>
        <strain evidence="3">NBRC 101365</strain>
    </source>
</reference>
<evidence type="ECO:0000313" key="2">
    <source>
        <dbReference type="EMBL" id="GLS20995.1"/>
    </source>
</evidence>
<protein>
    <submittedName>
        <fullName evidence="2">Uncharacterized protein</fullName>
    </submittedName>
</protein>
<feature type="chain" id="PRO_5046730764" evidence="1">
    <location>
        <begin position="28"/>
        <end position="86"/>
    </location>
</feature>
<sequence length="86" mass="10073">MNRMRQVALAALLGSGVLALASTGASARIVCNEDGDCWHVKDMYDYQPGFRLTVHPDDWQWKQDEKYRWREHEGRGYWRGGVWVQF</sequence>
<dbReference type="EMBL" id="BSPC01000038">
    <property type="protein sequence ID" value="GLS20995.1"/>
    <property type="molecule type" value="Genomic_DNA"/>
</dbReference>
<keyword evidence="3" id="KW-1185">Reference proteome</keyword>
<evidence type="ECO:0000313" key="3">
    <source>
        <dbReference type="Proteomes" id="UP001156882"/>
    </source>
</evidence>
<dbReference type="Proteomes" id="UP001156882">
    <property type="component" value="Unassembled WGS sequence"/>
</dbReference>
<evidence type="ECO:0000256" key="1">
    <source>
        <dbReference type="SAM" id="SignalP"/>
    </source>
</evidence>
<organism evidence="2 3">
    <name type="scientific">Labrys miyagiensis</name>
    <dbReference type="NCBI Taxonomy" id="346912"/>
    <lineage>
        <taxon>Bacteria</taxon>
        <taxon>Pseudomonadati</taxon>
        <taxon>Pseudomonadota</taxon>
        <taxon>Alphaproteobacteria</taxon>
        <taxon>Hyphomicrobiales</taxon>
        <taxon>Xanthobacteraceae</taxon>
        <taxon>Labrys</taxon>
    </lineage>
</organism>
<feature type="signal peptide" evidence="1">
    <location>
        <begin position="1"/>
        <end position="27"/>
    </location>
</feature>